<feature type="domain" description="EamA" evidence="7">
    <location>
        <begin position="179"/>
        <end position="311"/>
    </location>
</feature>
<evidence type="ECO:0000313" key="9">
    <source>
        <dbReference type="Proteomes" id="UP000294581"/>
    </source>
</evidence>
<evidence type="ECO:0000256" key="6">
    <source>
        <dbReference type="SAM" id="Phobius"/>
    </source>
</evidence>
<proteinExistence type="inferred from homology"/>
<reference evidence="8 9" key="1">
    <citation type="submission" date="2019-03" db="EMBL/GenBank/DDBJ databases">
        <title>Genomic Encyclopedia of Type Strains, Phase IV (KMG-IV): sequencing the most valuable type-strain genomes for metagenomic binning, comparative biology and taxonomic classification.</title>
        <authorList>
            <person name="Goeker M."/>
        </authorList>
    </citation>
    <scope>NUCLEOTIDE SEQUENCE [LARGE SCALE GENOMIC DNA]</scope>
    <source>
        <strain evidence="8 9">DSM 17974</strain>
    </source>
</reference>
<keyword evidence="4 6" id="KW-1133">Transmembrane helix</keyword>
<evidence type="ECO:0000256" key="1">
    <source>
        <dbReference type="ARBA" id="ARBA00004127"/>
    </source>
</evidence>
<feature type="transmembrane region" description="Helical" evidence="6">
    <location>
        <begin position="90"/>
        <end position="111"/>
    </location>
</feature>
<feature type="transmembrane region" description="Helical" evidence="6">
    <location>
        <begin position="27"/>
        <end position="48"/>
    </location>
</feature>
<evidence type="ECO:0000256" key="5">
    <source>
        <dbReference type="ARBA" id="ARBA00023136"/>
    </source>
</evidence>
<comment type="subcellular location">
    <subcellularLocation>
        <location evidence="1">Endomembrane system</location>
        <topology evidence="1">Multi-pass membrane protein</topology>
    </subcellularLocation>
</comment>
<dbReference type="PANTHER" id="PTHR32322:SF2">
    <property type="entry name" value="EAMA DOMAIN-CONTAINING PROTEIN"/>
    <property type="match status" value="1"/>
</dbReference>
<name>A0A4R8LNV2_9BACL</name>
<dbReference type="SUPFAM" id="SSF103481">
    <property type="entry name" value="Multidrug resistance efflux transporter EmrE"/>
    <property type="match status" value="2"/>
</dbReference>
<feature type="transmembrane region" description="Helical" evidence="6">
    <location>
        <begin position="151"/>
        <end position="169"/>
    </location>
</feature>
<feature type="domain" description="EamA" evidence="7">
    <location>
        <begin position="25"/>
        <end position="165"/>
    </location>
</feature>
<protein>
    <submittedName>
        <fullName evidence="8">Threonine/homoserine efflux transporter RhtA</fullName>
    </submittedName>
</protein>
<dbReference type="InterPro" id="IPR000620">
    <property type="entry name" value="EamA_dom"/>
</dbReference>
<dbReference type="RefSeq" id="WP_243835020.1">
    <property type="nucleotide sequence ID" value="NZ_SORF01000005.1"/>
</dbReference>
<feature type="transmembrane region" description="Helical" evidence="6">
    <location>
        <begin position="54"/>
        <end position="78"/>
    </location>
</feature>
<evidence type="ECO:0000256" key="3">
    <source>
        <dbReference type="ARBA" id="ARBA00022692"/>
    </source>
</evidence>
<dbReference type="Proteomes" id="UP000294581">
    <property type="component" value="Unassembled WGS sequence"/>
</dbReference>
<evidence type="ECO:0000313" key="8">
    <source>
        <dbReference type="EMBL" id="TDY47947.1"/>
    </source>
</evidence>
<comment type="similarity">
    <text evidence="2">Belongs to the EamA transporter family.</text>
</comment>
<evidence type="ECO:0000256" key="2">
    <source>
        <dbReference type="ARBA" id="ARBA00007362"/>
    </source>
</evidence>
<accession>A0A4R8LNV2</accession>
<feature type="transmembrane region" description="Helical" evidence="6">
    <location>
        <begin position="175"/>
        <end position="193"/>
    </location>
</feature>
<feature type="transmembrane region" description="Helical" evidence="6">
    <location>
        <begin position="236"/>
        <end position="257"/>
    </location>
</feature>
<keyword evidence="9" id="KW-1185">Reference proteome</keyword>
<dbReference type="AlphaFoldDB" id="A0A4R8LNV2"/>
<sequence>MSELTTQTSLQPEAASNANRVRRLKGLLLALLGAVLWGVSGTAAQVLFQRFGIAPGWLVAVRMTVSGLLLVTIVGVRTGRLSVLAPWRNLRTAVGMLVFGLIGLLGVQYTYFSAIGYGNAATATILQYLSPLVIVAYSAIRSRRLPSRTQFMCLILALVGSALLVTDGHVMRLSIAPLAVIWGLASAFAVTFYSMYPRRLLAQFGAATTTGWGMLVGGIIMSMMTVRGRTMPNLPLGAWGLVAFVVLFGTLLAFYLYMASLQYIEPAEASLLACGEPLAAAILALAVLHVRMGPIAICGGFCVLLTVTILSRSRK</sequence>
<feature type="transmembrane region" description="Helical" evidence="6">
    <location>
        <begin position="269"/>
        <end position="288"/>
    </location>
</feature>
<evidence type="ECO:0000259" key="7">
    <source>
        <dbReference type="Pfam" id="PF00892"/>
    </source>
</evidence>
<comment type="caution">
    <text evidence="8">The sequence shown here is derived from an EMBL/GenBank/DDBJ whole genome shotgun (WGS) entry which is preliminary data.</text>
</comment>
<feature type="transmembrane region" description="Helical" evidence="6">
    <location>
        <begin position="294"/>
        <end position="311"/>
    </location>
</feature>
<gene>
    <name evidence="8" type="ORF">C7445_105126</name>
</gene>
<feature type="transmembrane region" description="Helical" evidence="6">
    <location>
        <begin position="200"/>
        <end position="224"/>
    </location>
</feature>
<dbReference type="GO" id="GO:0016020">
    <property type="term" value="C:membrane"/>
    <property type="evidence" value="ECO:0007669"/>
    <property type="project" value="UniProtKB-SubCell"/>
</dbReference>
<keyword evidence="3 6" id="KW-0812">Transmembrane</keyword>
<dbReference type="InterPro" id="IPR037185">
    <property type="entry name" value="EmrE-like"/>
</dbReference>
<organism evidence="8 9">
    <name type="scientific">Alicyclobacillus sacchari</name>
    <dbReference type="NCBI Taxonomy" id="392010"/>
    <lineage>
        <taxon>Bacteria</taxon>
        <taxon>Bacillati</taxon>
        <taxon>Bacillota</taxon>
        <taxon>Bacilli</taxon>
        <taxon>Bacillales</taxon>
        <taxon>Alicyclobacillaceae</taxon>
        <taxon>Alicyclobacillus</taxon>
    </lineage>
</organism>
<dbReference type="EMBL" id="SORF01000005">
    <property type="protein sequence ID" value="TDY47947.1"/>
    <property type="molecule type" value="Genomic_DNA"/>
</dbReference>
<dbReference type="Pfam" id="PF00892">
    <property type="entry name" value="EamA"/>
    <property type="match status" value="2"/>
</dbReference>
<evidence type="ECO:0000256" key="4">
    <source>
        <dbReference type="ARBA" id="ARBA00022989"/>
    </source>
</evidence>
<dbReference type="PANTHER" id="PTHR32322">
    <property type="entry name" value="INNER MEMBRANE TRANSPORTER"/>
    <property type="match status" value="1"/>
</dbReference>
<keyword evidence="5 6" id="KW-0472">Membrane</keyword>
<dbReference type="InterPro" id="IPR050638">
    <property type="entry name" value="AA-Vitamin_Transporters"/>
</dbReference>
<feature type="transmembrane region" description="Helical" evidence="6">
    <location>
        <begin position="117"/>
        <end position="139"/>
    </location>
</feature>